<gene>
    <name evidence="1" type="ORF">CCMP2556_LOCUS52575</name>
</gene>
<keyword evidence="2" id="KW-1185">Reference proteome</keyword>
<accession>A0ABP0SMN0</accession>
<evidence type="ECO:0000313" key="1">
    <source>
        <dbReference type="EMBL" id="CAK9113627.1"/>
    </source>
</evidence>
<name>A0ABP0SMN0_9DINO</name>
<organism evidence="1 2">
    <name type="scientific">Durusdinium trenchii</name>
    <dbReference type="NCBI Taxonomy" id="1381693"/>
    <lineage>
        <taxon>Eukaryota</taxon>
        <taxon>Sar</taxon>
        <taxon>Alveolata</taxon>
        <taxon>Dinophyceae</taxon>
        <taxon>Suessiales</taxon>
        <taxon>Symbiodiniaceae</taxon>
        <taxon>Durusdinium</taxon>
    </lineage>
</organism>
<evidence type="ECO:0000313" key="2">
    <source>
        <dbReference type="Proteomes" id="UP001642484"/>
    </source>
</evidence>
<dbReference type="EMBL" id="CAXAMN010027894">
    <property type="protein sequence ID" value="CAK9113627.1"/>
    <property type="molecule type" value="Genomic_DNA"/>
</dbReference>
<sequence>MQLLQNWFQGHGLRIRAESFERGLPVDACGAHQKLLAVFIAFLLVANDVSIRDAVAVQPCECGFAGLPDGRGCLVHKSSDVASLHPEAAAVRSFNHVWKKPALLL</sequence>
<proteinExistence type="predicted"/>
<comment type="caution">
    <text evidence="1">The sequence shown here is derived from an EMBL/GenBank/DDBJ whole genome shotgun (WGS) entry which is preliminary data.</text>
</comment>
<dbReference type="Proteomes" id="UP001642484">
    <property type="component" value="Unassembled WGS sequence"/>
</dbReference>
<protein>
    <submittedName>
        <fullName evidence="1">Uncharacterized protein</fullName>
    </submittedName>
</protein>
<reference evidence="1 2" key="1">
    <citation type="submission" date="2024-02" db="EMBL/GenBank/DDBJ databases">
        <authorList>
            <person name="Chen Y."/>
            <person name="Shah S."/>
            <person name="Dougan E. K."/>
            <person name="Thang M."/>
            <person name="Chan C."/>
        </authorList>
    </citation>
    <scope>NUCLEOTIDE SEQUENCE [LARGE SCALE GENOMIC DNA]</scope>
</reference>